<dbReference type="AlphaFoldDB" id="A0A814CHA7"/>
<protein>
    <submittedName>
        <fullName evidence="3">Uncharacterized protein</fullName>
    </submittedName>
</protein>
<dbReference type="EMBL" id="CAJOBA010005573">
    <property type="protein sequence ID" value="CAF3747909.1"/>
    <property type="molecule type" value="Genomic_DNA"/>
</dbReference>
<dbReference type="PANTHER" id="PTHR33444:SF7">
    <property type="entry name" value="TRANSMEMBRANE PROTEIN 272"/>
    <property type="match status" value="1"/>
</dbReference>
<keyword evidence="7" id="KW-1185">Reference proteome</keyword>
<evidence type="ECO:0000313" key="3">
    <source>
        <dbReference type="EMBL" id="CAF0941434.1"/>
    </source>
</evidence>
<feature type="region of interest" description="Disordered" evidence="1">
    <location>
        <begin position="1"/>
        <end position="39"/>
    </location>
</feature>
<evidence type="ECO:0000256" key="2">
    <source>
        <dbReference type="SAM" id="Phobius"/>
    </source>
</evidence>
<feature type="transmembrane region" description="Helical" evidence="2">
    <location>
        <begin position="61"/>
        <end position="83"/>
    </location>
</feature>
<name>A0A814CHA7_9BILA</name>
<sequence length="119" mass="12534">MGSAASGSLPVSSPQKNILANPNSRRFSSAPRNAPPLGRVPKEEKAPVVLSTIVSLFGSPYLLVILCILLITAILQVAIGASYIDQCRIQPYIPLYLIVSGAFSIVTTVLLIAMHSSAS</sequence>
<keyword evidence="2" id="KW-1133">Transmembrane helix</keyword>
<reference evidence="3" key="1">
    <citation type="submission" date="2021-02" db="EMBL/GenBank/DDBJ databases">
        <authorList>
            <person name="Nowell W R."/>
        </authorList>
    </citation>
    <scope>NUCLEOTIDE SEQUENCE</scope>
</reference>
<keyword evidence="2" id="KW-0472">Membrane</keyword>
<feature type="compositionally biased region" description="Polar residues" evidence="1">
    <location>
        <begin position="1"/>
        <end position="31"/>
    </location>
</feature>
<dbReference type="EMBL" id="CAJNOK010005566">
    <property type="protein sequence ID" value="CAF0977179.1"/>
    <property type="molecule type" value="Genomic_DNA"/>
</dbReference>
<accession>A0A814CHA7</accession>
<dbReference type="EMBL" id="CAJNOQ010002144">
    <property type="protein sequence ID" value="CAF0941434.1"/>
    <property type="molecule type" value="Genomic_DNA"/>
</dbReference>
<dbReference type="EMBL" id="CAJOBC010002144">
    <property type="protein sequence ID" value="CAF3717893.1"/>
    <property type="molecule type" value="Genomic_DNA"/>
</dbReference>
<comment type="caution">
    <text evidence="3">The sequence shown here is derived from an EMBL/GenBank/DDBJ whole genome shotgun (WGS) entry which is preliminary data.</text>
</comment>
<dbReference type="Proteomes" id="UP000681722">
    <property type="component" value="Unassembled WGS sequence"/>
</dbReference>
<dbReference type="PANTHER" id="PTHR33444">
    <property type="entry name" value="SI:DKEY-19B23.12-RELATED"/>
    <property type="match status" value="1"/>
</dbReference>
<dbReference type="Proteomes" id="UP000682733">
    <property type="component" value="Unassembled WGS sequence"/>
</dbReference>
<proteinExistence type="predicted"/>
<evidence type="ECO:0000256" key="1">
    <source>
        <dbReference type="SAM" id="MobiDB-lite"/>
    </source>
</evidence>
<evidence type="ECO:0000313" key="5">
    <source>
        <dbReference type="EMBL" id="CAF3717893.1"/>
    </source>
</evidence>
<dbReference type="OrthoDB" id="6157510at2759"/>
<keyword evidence="2" id="KW-0812">Transmembrane</keyword>
<organism evidence="3 7">
    <name type="scientific">Didymodactylos carnosus</name>
    <dbReference type="NCBI Taxonomy" id="1234261"/>
    <lineage>
        <taxon>Eukaryota</taxon>
        <taxon>Metazoa</taxon>
        <taxon>Spiralia</taxon>
        <taxon>Gnathifera</taxon>
        <taxon>Rotifera</taxon>
        <taxon>Eurotatoria</taxon>
        <taxon>Bdelloidea</taxon>
        <taxon>Philodinida</taxon>
        <taxon>Philodinidae</taxon>
        <taxon>Didymodactylos</taxon>
    </lineage>
</organism>
<evidence type="ECO:0000313" key="6">
    <source>
        <dbReference type="EMBL" id="CAF3747909.1"/>
    </source>
</evidence>
<dbReference type="InterPro" id="IPR040350">
    <property type="entry name" value="TMEM272"/>
</dbReference>
<feature type="transmembrane region" description="Helical" evidence="2">
    <location>
        <begin position="95"/>
        <end position="114"/>
    </location>
</feature>
<evidence type="ECO:0000313" key="7">
    <source>
        <dbReference type="Proteomes" id="UP000663829"/>
    </source>
</evidence>
<evidence type="ECO:0000313" key="4">
    <source>
        <dbReference type="EMBL" id="CAF0977179.1"/>
    </source>
</evidence>
<dbReference type="Proteomes" id="UP000663829">
    <property type="component" value="Unassembled WGS sequence"/>
</dbReference>
<dbReference type="Proteomes" id="UP000677228">
    <property type="component" value="Unassembled WGS sequence"/>
</dbReference>
<gene>
    <name evidence="3" type="ORF">GPM918_LOCUS10732</name>
    <name evidence="4" type="ORF">OVA965_LOCUS13390</name>
    <name evidence="5" type="ORF">SRO942_LOCUS10733</name>
    <name evidence="6" type="ORF">TMI583_LOCUS13395</name>
</gene>